<dbReference type="Gene3D" id="3.60.10.10">
    <property type="entry name" value="Endonuclease/exonuclease/phosphatase"/>
    <property type="match status" value="1"/>
</dbReference>
<dbReference type="PANTHER" id="PTHR33395:SF22">
    <property type="entry name" value="REVERSE TRANSCRIPTASE DOMAIN-CONTAINING PROTEIN"/>
    <property type="match status" value="1"/>
</dbReference>
<evidence type="ECO:0000313" key="3">
    <source>
        <dbReference type="Proteomes" id="UP001333110"/>
    </source>
</evidence>
<comment type="caution">
    <text evidence="2">The sequence shown here is derived from an EMBL/GenBank/DDBJ whole genome shotgun (WGS) entry which is preliminary data.</text>
</comment>
<name>A0AAN7RT90_MYCAM</name>
<sequence>MESPSLCSCRSLGNKKESFNKTAVKETGENVTGCRFSYPQHLIRSTKQRAIESSCEKRKMREYSSPEEVYGPGTLKSDSQEPESSTQSLGRELYSHSLEWLIASEHQSYSCQIKDIMTLQKPKLEDALDEADGCLFPDTFLAACRVCQGEEPARVPHPEGAEPRALRPARLGVSCIPPSSPHPVLKGCNEVSPEPSLLQAEQPQLSQPFLIGEVFHPSDHFCGPPLDLLQQVHVFPVLRAPELDAGLQVGSHQSRVEGQNHLPRPAGHASFDAAQDMVGFLGCKRTLLAHVQLFTHQYPQVLLCRAALNPFIPQPVLILGVAPTQVQDLALGLVEPSEVHVGPILELVQVLLDGIPSLRTIQQSDHISQHTASRDWQDRLDQMRKPLFPQAGWLQGPLPTLVPVPGGWQNAEEVRAVPVHLDGLLKQRQLPQPLLIRLVLQTLHQLCCPSLDTLQHLNVFSVTRSPKLNTVFEVRPHQCRVQGHDHFPSPAGHTISDTSQDAIGLLGHLGTLLAHIQLTINQHSQIVAIAETWWDESHYWSVAIDGYRLFGRDRQGRRGGRAALYIKKRIECEELSLKNSHEQVESSWLQEASRSQGLILLGRTQHPNICWKSSMASCRQSRRLLECIEDNFLSQVIDSPTRGDAILDLLVSNASELIGDVKIGGSLGCSDHALVEFTVLKDVGQVKSKVRTLNFRKAKFQLFKELVNRTPWETALRDKGAEQSWQIFKDAFHRAQELSIPMCKKSGKEGKRPAWMSQELLVKVKGKKEMHRQWKQGQKRKVTESIAPLMSKTGKLVTTDEEKAEVLNNFFASVFTGNLSSHTSQVDGLQDRHWGSKVPPTVREDQVCDHLRNLNIHKSVGPDEMQPRLLRELTDVVAKLLSMIFEKF</sequence>
<dbReference type="AlphaFoldDB" id="A0AAN7RT90"/>
<proteinExistence type="predicted"/>
<feature type="compositionally biased region" description="Basic and acidic residues" evidence="1">
    <location>
        <begin position="54"/>
        <end position="64"/>
    </location>
</feature>
<dbReference type="SUPFAM" id="SSF56219">
    <property type="entry name" value="DNase I-like"/>
    <property type="match status" value="1"/>
</dbReference>
<evidence type="ECO:0000256" key="1">
    <source>
        <dbReference type="SAM" id="MobiDB-lite"/>
    </source>
</evidence>
<protein>
    <submittedName>
        <fullName evidence="2">Uncharacterized protein</fullName>
    </submittedName>
</protein>
<organism evidence="2 3">
    <name type="scientific">Mycteria americana</name>
    <name type="common">Wood stork</name>
    <dbReference type="NCBI Taxonomy" id="33587"/>
    <lineage>
        <taxon>Eukaryota</taxon>
        <taxon>Metazoa</taxon>
        <taxon>Chordata</taxon>
        <taxon>Craniata</taxon>
        <taxon>Vertebrata</taxon>
        <taxon>Euteleostomi</taxon>
        <taxon>Archelosauria</taxon>
        <taxon>Archosauria</taxon>
        <taxon>Dinosauria</taxon>
        <taxon>Saurischia</taxon>
        <taxon>Theropoda</taxon>
        <taxon>Coelurosauria</taxon>
        <taxon>Aves</taxon>
        <taxon>Neognathae</taxon>
        <taxon>Neoaves</taxon>
        <taxon>Aequornithes</taxon>
        <taxon>Ciconiiformes</taxon>
        <taxon>Ciconiidae</taxon>
        <taxon>Mycteria</taxon>
    </lineage>
</organism>
<reference evidence="2 3" key="1">
    <citation type="journal article" date="2023" name="J. Hered.">
        <title>Chromosome-level genome of the wood stork (Mycteria americana) provides insight into avian chromosome evolution.</title>
        <authorList>
            <person name="Flamio R. Jr."/>
            <person name="Ramstad K.M."/>
        </authorList>
    </citation>
    <scope>NUCLEOTIDE SEQUENCE [LARGE SCALE GENOMIC DNA]</scope>
    <source>
        <strain evidence="2">JAX WOST 10</strain>
    </source>
</reference>
<keyword evidence="3" id="KW-1185">Reference proteome</keyword>
<evidence type="ECO:0000313" key="2">
    <source>
        <dbReference type="EMBL" id="KAK4815540.1"/>
    </source>
</evidence>
<feature type="region of interest" description="Disordered" evidence="1">
    <location>
        <begin position="53"/>
        <end position="89"/>
    </location>
</feature>
<dbReference type="GO" id="GO:0007508">
    <property type="term" value="P:larval heart development"/>
    <property type="evidence" value="ECO:0007669"/>
    <property type="project" value="TreeGrafter"/>
</dbReference>
<gene>
    <name evidence="2" type="ORF">QYF61_003232</name>
</gene>
<dbReference type="GO" id="GO:0031012">
    <property type="term" value="C:extracellular matrix"/>
    <property type="evidence" value="ECO:0007669"/>
    <property type="project" value="TreeGrafter"/>
</dbReference>
<dbReference type="PANTHER" id="PTHR33395">
    <property type="entry name" value="TRANSCRIPTASE, PUTATIVE-RELATED-RELATED"/>
    <property type="match status" value="1"/>
</dbReference>
<dbReference type="EMBL" id="JAUNZN010000009">
    <property type="protein sequence ID" value="KAK4815540.1"/>
    <property type="molecule type" value="Genomic_DNA"/>
</dbReference>
<dbReference type="InterPro" id="IPR036691">
    <property type="entry name" value="Endo/exonu/phosph_ase_sf"/>
</dbReference>
<accession>A0AAN7RT90</accession>
<dbReference type="GO" id="GO:0061343">
    <property type="term" value="P:cell adhesion involved in heart morphogenesis"/>
    <property type="evidence" value="ECO:0007669"/>
    <property type="project" value="TreeGrafter"/>
</dbReference>
<dbReference type="Proteomes" id="UP001333110">
    <property type="component" value="Unassembled WGS sequence"/>
</dbReference>